<protein>
    <submittedName>
        <fullName evidence="1">Uncharacterized protein</fullName>
    </submittedName>
</protein>
<evidence type="ECO:0000313" key="2">
    <source>
        <dbReference type="Proteomes" id="UP000008138"/>
    </source>
</evidence>
<dbReference type="eggNOG" id="arCOG05499">
    <property type="taxonomic scope" value="Archaea"/>
</dbReference>
<name>F2L4Z8_THEU7</name>
<dbReference type="AlphaFoldDB" id="F2L4Z8"/>
<dbReference type="KEGG" id="tuz:TUZN_0758"/>
<reference evidence="1 2" key="1">
    <citation type="journal article" date="2011" name="J. Bacteriol.">
        <title>Complete genome sequence of the thermoacidophilic crenarchaeon Thermoproteus uzoniensis 768-20.</title>
        <authorList>
            <person name="Mardanov A.V."/>
            <person name="Gumerov V.M."/>
            <person name="Beletsky A.V."/>
            <person name="Prokofeva M.I."/>
            <person name="Bonch-Osmolovskaya E.A."/>
            <person name="Ravin N.V."/>
            <person name="Skryabin K.G."/>
        </authorList>
    </citation>
    <scope>NUCLEOTIDE SEQUENCE [LARGE SCALE GENOMIC DNA]</scope>
    <source>
        <strain evidence="1 2">768-20</strain>
    </source>
</reference>
<reference key="2">
    <citation type="submission" date="2011-03" db="EMBL/GenBank/DDBJ databases">
        <title>Complete genome sequence of the thermoacidophilic crenarchaeon Thermoproteus uzoniensis 768-20.</title>
        <authorList>
            <person name="Mardanov A.V."/>
            <person name="Gumerov V.M."/>
            <person name="Beletsky A.V."/>
            <person name="Prokofeva M.I."/>
            <person name="Bonch-Osmolovskaya E.A."/>
            <person name="Ravin N.V."/>
            <person name="Skryabin K.G."/>
        </authorList>
    </citation>
    <scope>NUCLEOTIDE SEQUENCE</scope>
    <source>
        <strain>768-20</strain>
    </source>
</reference>
<dbReference type="Proteomes" id="UP000008138">
    <property type="component" value="Chromosome"/>
</dbReference>
<keyword evidence="2" id="KW-1185">Reference proteome</keyword>
<proteinExistence type="predicted"/>
<dbReference type="GeneID" id="10360296"/>
<sequence length="274" mass="30297">MLIDRLYRDLARNIRFFERALALEKEAYGLTYVSSRAVAEAAVCPRAAAFRAAEEEVEVFARALRDRVRYAAMLGIVEGSYVDALTKRAARGDRQSAEALLRIGRDLGPGDISAILPRLREEFEAARRAAGKVVVTAARGAVREAAAYVKYAEVYPYAGMGHRYGNYVFYAVAGVGVDHVYLFRLARSREAGKRLALAEGDVAAAAFKKENIKLHIYVPGEAIYSFFEKASDPTPKYKALIEGECRPGRACASCRYREVCECVGDIPRRRHAGS</sequence>
<evidence type="ECO:0000313" key="1">
    <source>
        <dbReference type="EMBL" id="AEA12247.1"/>
    </source>
</evidence>
<gene>
    <name evidence="1" type="ordered locus">TUZN_0758</name>
</gene>
<dbReference type="RefSeq" id="WP_013679583.1">
    <property type="nucleotide sequence ID" value="NC_015315.1"/>
</dbReference>
<organism evidence="1 2">
    <name type="scientific">Thermoproteus uzoniensis (strain 768-20)</name>
    <dbReference type="NCBI Taxonomy" id="999630"/>
    <lineage>
        <taxon>Archaea</taxon>
        <taxon>Thermoproteota</taxon>
        <taxon>Thermoprotei</taxon>
        <taxon>Thermoproteales</taxon>
        <taxon>Thermoproteaceae</taxon>
        <taxon>Thermoproteus</taxon>
    </lineage>
</organism>
<dbReference type="STRING" id="999630.TUZN_0758"/>
<dbReference type="EMBL" id="CP002590">
    <property type="protein sequence ID" value="AEA12247.1"/>
    <property type="molecule type" value="Genomic_DNA"/>
</dbReference>
<dbReference type="HOGENOM" id="CLU_1048148_0_0_2"/>
<accession>F2L4Z8</accession>